<dbReference type="AlphaFoldDB" id="A0A1L6TBR4"/>
<sequence length="80" mass="9169">MSVINIFKQLKSAQKKGVAVEIDCDVLAKDKQQRYSESIKSIKGWVLSLNKEEVKLKSFMPTSVKMIDIDKIISIKISYY</sequence>
<gene>
    <name evidence="1" type="ORF">KU39_1576</name>
</gene>
<proteinExistence type="predicted"/>
<name>A0A1L6TBR4_PISSA</name>
<organism evidence="1 2">
    <name type="scientific">Piscirickettsia salmonis</name>
    <dbReference type="NCBI Taxonomy" id="1238"/>
    <lineage>
        <taxon>Bacteria</taxon>
        <taxon>Pseudomonadati</taxon>
        <taxon>Pseudomonadota</taxon>
        <taxon>Gammaproteobacteria</taxon>
        <taxon>Thiotrichales</taxon>
        <taxon>Piscirickettsiaceae</taxon>
        <taxon>Piscirickettsia</taxon>
    </lineage>
</organism>
<evidence type="ECO:0000313" key="1">
    <source>
        <dbReference type="EMBL" id="ALB22758.1"/>
    </source>
</evidence>
<reference evidence="1 2" key="1">
    <citation type="journal article" date="2014" name="Genome Announc.">
        <title>Comparative Genome Analysis of Two Isolates of the Fish Pathogen Piscirickettsia salmonis from Different Hosts Reveals Major Differences in Virulence-Associated Secretion Systems.</title>
        <authorList>
            <person name="Bohle H."/>
            <person name="Henriquez P."/>
            <person name="Grothusen H."/>
            <person name="Navas E."/>
            <person name="Sandoval A."/>
            <person name="Bustamante F."/>
            <person name="Bustos P."/>
            <person name="Mancilla M."/>
        </authorList>
    </citation>
    <scope>NUCLEOTIDE SEQUENCE [LARGE SCALE GENOMIC DNA]</scope>
    <source>
        <strain evidence="2">B1-32597</strain>
    </source>
</reference>
<evidence type="ECO:0000313" key="2">
    <source>
        <dbReference type="Proteomes" id="UP000029558"/>
    </source>
</evidence>
<dbReference type="EMBL" id="CP012508">
    <property type="protein sequence ID" value="ALB22758.1"/>
    <property type="molecule type" value="Genomic_DNA"/>
</dbReference>
<dbReference type="OrthoDB" id="5616597at2"/>
<dbReference type="Proteomes" id="UP000029558">
    <property type="component" value="Chromosome"/>
</dbReference>
<dbReference type="RefSeq" id="WP_027243023.1">
    <property type="nucleotide sequence ID" value="NZ_CP012508.1"/>
</dbReference>
<protein>
    <submittedName>
        <fullName evidence="1">Ribonuclease III protein</fullName>
    </submittedName>
</protein>
<accession>A0A1L6TBR4</accession>